<proteinExistence type="predicted"/>
<dbReference type="EMBL" id="CM043023">
    <property type="protein sequence ID" value="KAI4455313.1"/>
    <property type="molecule type" value="Genomic_DNA"/>
</dbReference>
<gene>
    <name evidence="1" type="ORF">MML48_9g00018343</name>
</gene>
<evidence type="ECO:0000313" key="2">
    <source>
        <dbReference type="Proteomes" id="UP001056778"/>
    </source>
</evidence>
<name>A0ACB9SKI2_HOLOL</name>
<accession>A0ACB9SKI2</accession>
<comment type="caution">
    <text evidence="1">The sequence shown here is derived from an EMBL/GenBank/DDBJ whole genome shotgun (WGS) entry which is preliminary data.</text>
</comment>
<organism evidence="1 2">
    <name type="scientific">Holotrichia oblita</name>
    <name type="common">Chafer beetle</name>
    <dbReference type="NCBI Taxonomy" id="644536"/>
    <lineage>
        <taxon>Eukaryota</taxon>
        <taxon>Metazoa</taxon>
        <taxon>Ecdysozoa</taxon>
        <taxon>Arthropoda</taxon>
        <taxon>Hexapoda</taxon>
        <taxon>Insecta</taxon>
        <taxon>Pterygota</taxon>
        <taxon>Neoptera</taxon>
        <taxon>Endopterygota</taxon>
        <taxon>Coleoptera</taxon>
        <taxon>Polyphaga</taxon>
        <taxon>Scarabaeiformia</taxon>
        <taxon>Scarabaeidae</taxon>
        <taxon>Melolonthinae</taxon>
        <taxon>Holotrichia</taxon>
    </lineage>
</organism>
<evidence type="ECO:0000313" key="1">
    <source>
        <dbReference type="EMBL" id="KAI4455313.1"/>
    </source>
</evidence>
<reference evidence="1" key="1">
    <citation type="submission" date="2022-04" db="EMBL/GenBank/DDBJ databases">
        <title>Chromosome-scale genome assembly of Holotrichia oblita Faldermann.</title>
        <authorList>
            <person name="Rongchong L."/>
        </authorList>
    </citation>
    <scope>NUCLEOTIDE SEQUENCE</scope>
    <source>
        <strain evidence="1">81SQS9</strain>
    </source>
</reference>
<keyword evidence="2" id="KW-1185">Reference proteome</keyword>
<protein>
    <submittedName>
        <fullName evidence="1">Histone-lysine n-methyltransferase eggless</fullName>
    </submittedName>
</protein>
<sequence length="1207" mass="137869">MEEPMDVEIIEDDTPPNEPAKQAEAPKVAEKSSTSEVVILDDDIVPECETIDLVRAEMTGNTKCINYACKGGTSMIEPPGFCLSFYRVKNKPNKKQQICTDCYENAVEHYDRLAEALSLKEPLLNVELPFRNDVVEIDDSDSDDEKIEDVHLDSDTVDMLEEHFDSAMSSVLNKYDFEDQIEKALVALNKKCDTINDSFLEVKTMFKSIRSETDEMIFQLSDILRPDNVELLALDITHKKTSVVKNTPGRRQQNVSSTSPRIFPSTATKSAKSTSASPSPIHGKAQLSKASVMSARPPILSAKLVAPVPELPKMPTVTPISIPQPDNDSNLIVLQESDNDPMALDTHSIMTDDPDAPPHNLPPRGQLLKPSLVVGDTYYANRSEIIGAWVKVTLKEIIVPGTRRDGQIYTSTMYVVAIENKQKTVRQKIVTGREIAYSQAANVQLDVGARVIAVFREILSPEEARERIKKDVFYPGIVAEPLQSSNKYRYLIFFDDGYAQYVNFNLVHPIYEASKDVWEDVNVNSRSFIKKYLEKYPERPMVKLHKDQTIRTEYNGKWWVTTVMSVDCSLVQMFFDASGRVEWIYRGSTRLNPMFKEEQAASNRLQYRQRMTRKANTSAPYVEYTRPNSEQLEQPSPPQRSVARKSTSRPPSSNNNITYRVHQFLPTPAREAPATKIVYYTPRRQKPKTNVYTPHTCGPKCKEFMYCSLSRLKGYSPLSKPLLCGFYRLMYKCKNKKIVLYKAPCGRTLRTMQEVHTYLRITKSNLTVDLFDFNMYVRCLAEFMVEQKNVLIKDLSQGKEECPITVVNYVNLVQLNFCNYSTRREPMEGVNLNTNTEFLTGCDCTDDCIDRKKCSCWQLTLQCLKYMDKDTDPDTVGYQYRRLPEPIFTGIYECNKKCKCAATCLNRVVQNPLHHKLQIFQTDMKGWGIRCLNDIPQGSFICIYAGVLLTEDMANRDGKFYGDEYLAELDFIETAERTKEDYEEDPYHDEVEKDLKTPERSPEESGPDDEDDDEEDDIITNTADDRDFIPANFLARKPQHEDSGIRTRLRKRQPEKVVVKQEKKILITAKPTDDNDTVMISDDEDYAPREPSSFNPKQDSSLGDGDERKYKSVRELFGTAEDVYIMDAKNTGNIGRFLNHSCSPNIFVQNVFVDTHDLRFPWVAFFTLSYVRAGTELTWNYNYDIGSVPDKELSCYCGSSECKGRLL</sequence>
<dbReference type="Proteomes" id="UP001056778">
    <property type="component" value="Chromosome 9"/>
</dbReference>